<sequence length="63" mass="7257">MIPGLFAIRAFARDLNEEYLSQRRRGAKGIAKRNSMAKKNQQAVCQFPFLFFFASSLRLRAFA</sequence>
<evidence type="ECO:0000313" key="2">
    <source>
        <dbReference type="Proteomes" id="UP000326837"/>
    </source>
</evidence>
<organism evidence="1 2">
    <name type="scientific">Lacipirellula parvula</name>
    <dbReference type="NCBI Taxonomy" id="2650471"/>
    <lineage>
        <taxon>Bacteria</taxon>
        <taxon>Pseudomonadati</taxon>
        <taxon>Planctomycetota</taxon>
        <taxon>Planctomycetia</taxon>
        <taxon>Pirellulales</taxon>
        <taxon>Lacipirellulaceae</taxon>
        <taxon>Lacipirellula</taxon>
    </lineage>
</organism>
<keyword evidence="2" id="KW-1185">Reference proteome</keyword>
<dbReference type="AlphaFoldDB" id="A0A5K7X7Q5"/>
<gene>
    <name evidence="1" type="ORF">PLANPX_2210</name>
</gene>
<dbReference type="KEGG" id="lpav:PLANPX_2210"/>
<dbReference type="Proteomes" id="UP000326837">
    <property type="component" value="Chromosome"/>
</dbReference>
<dbReference type="EMBL" id="AP021861">
    <property type="protein sequence ID" value="BBO32598.1"/>
    <property type="molecule type" value="Genomic_DNA"/>
</dbReference>
<reference evidence="2" key="1">
    <citation type="submission" date="2019-10" db="EMBL/GenBank/DDBJ databases">
        <title>Lacipirellula parvula gen. nov., sp. nov., representing a lineage of planctomycetes widespread in freshwater anoxic habitats, and description of the family Lacipirellulaceae.</title>
        <authorList>
            <person name="Dedysh S.N."/>
            <person name="Kulichevskaya I.S."/>
            <person name="Beletsky A.V."/>
            <person name="Rakitin A.L."/>
            <person name="Mardanov A.V."/>
            <person name="Ivanova A.A."/>
            <person name="Saltykova V.X."/>
            <person name="Rijpstra W.I.C."/>
            <person name="Sinninghe Damste J.S."/>
            <person name="Ravin N.V."/>
        </authorList>
    </citation>
    <scope>NUCLEOTIDE SEQUENCE [LARGE SCALE GENOMIC DNA]</scope>
    <source>
        <strain evidence="2">PX69</strain>
    </source>
</reference>
<evidence type="ECO:0000313" key="1">
    <source>
        <dbReference type="EMBL" id="BBO32598.1"/>
    </source>
</evidence>
<proteinExistence type="predicted"/>
<protein>
    <submittedName>
        <fullName evidence="1">Uncharacterized protein</fullName>
    </submittedName>
</protein>
<name>A0A5K7X7Q5_9BACT</name>
<accession>A0A5K7X7Q5</accession>